<keyword evidence="1" id="KW-0812">Transmembrane</keyword>
<evidence type="ECO:0000313" key="4">
    <source>
        <dbReference type="Proteomes" id="UP000291189"/>
    </source>
</evidence>
<accession>A0A4Q5J547</accession>
<dbReference type="RefSeq" id="WP_129986737.1">
    <property type="nucleotide sequence ID" value="NZ_SDPU01000020.1"/>
</dbReference>
<evidence type="ECO:0000313" key="3">
    <source>
        <dbReference type="EMBL" id="RYU12918.1"/>
    </source>
</evidence>
<feature type="transmembrane region" description="Helical" evidence="1">
    <location>
        <begin position="90"/>
        <end position="108"/>
    </location>
</feature>
<feature type="domain" description="DUF7144" evidence="2">
    <location>
        <begin position="21"/>
        <end position="133"/>
    </location>
</feature>
<comment type="caution">
    <text evidence="3">The sequence shown here is derived from an EMBL/GenBank/DDBJ whole genome shotgun (WGS) entry which is preliminary data.</text>
</comment>
<reference evidence="3 4" key="1">
    <citation type="submission" date="2019-01" db="EMBL/GenBank/DDBJ databases">
        <title>Nocardioides guangzhouensis sp. nov., an actinobacterium isolated from soil.</title>
        <authorList>
            <person name="Fu Y."/>
            <person name="Cai Y."/>
            <person name="Lin Z."/>
            <person name="Chen P."/>
        </authorList>
    </citation>
    <scope>NUCLEOTIDE SEQUENCE [LARGE SCALE GENOMIC DNA]</scope>
    <source>
        <strain evidence="3 4">NBRC 105384</strain>
    </source>
</reference>
<name>A0A4Q5J547_9ACTN</name>
<dbReference type="Proteomes" id="UP000291189">
    <property type="component" value="Unassembled WGS sequence"/>
</dbReference>
<dbReference type="OrthoDB" id="4482242at2"/>
<feature type="transmembrane region" description="Helical" evidence="1">
    <location>
        <begin position="16"/>
        <end position="45"/>
    </location>
</feature>
<dbReference type="EMBL" id="SDPU01000020">
    <property type="protein sequence ID" value="RYU12918.1"/>
    <property type="molecule type" value="Genomic_DNA"/>
</dbReference>
<keyword evidence="4" id="KW-1185">Reference proteome</keyword>
<keyword evidence="1" id="KW-0472">Membrane</keyword>
<feature type="transmembrane region" description="Helical" evidence="1">
    <location>
        <begin position="65"/>
        <end position="85"/>
    </location>
</feature>
<organism evidence="3 4">
    <name type="scientific">Nocardioides iriomotensis</name>
    <dbReference type="NCBI Taxonomy" id="715784"/>
    <lineage>
        <taxon>Bacteria</taxon>
        <taxon>Bacillati</taxon>
        <taxon>Actinomycetota</taxon>
        <taxon>Actinomycetes</taxon>
        <taxon>Propionibacteriales</taxon>
        <taxon>Nocardioidaceae</taxon>
        <taxon>Nocardioides</taxon>
    </lineage>
</organism>
<dbReference type="InterPro" id="IPR055568">
    <property type="entry name" value="DUF7144"/>
</dbReference>
<dbReference type="AlphaFoldDB" id="A0A4Q5J547"/>
<evidence type="ECO:0000259" key="2">
    <source>
        <dbReference type="Pfam" id="PF23636"/>
    </source>
</evidence>
<gene>
    <name evidence="3" type="ORF">ETU37_08155</name>
</gene>
<feature type="transmembrane region" description="Helical" evidence="1">
    <location>
        <begin position="114"/>
        <end position="134"/>
    </location>
</feature>
<proteinExistence type="predicted"/>
<keyword evidence="1" id="KW-1133">Transmembrane helix</keyword>
<evidence type="ECO:0000256" key="1">
    <source>
        <dbReference type="SAM" id="Phobius"/>
    </source>
</evidence>
<dbReference type="Pfam" id="PF23636">
    <property type="entry name" value="DUF7144"/>
    <property type="match status" value="1"/>
</dbReference>
<sequence length="137" mass="15109">MTTTPQRAFEDSTKGAFAYGMTIFAAAMLVTIGLFQCVAGLAALFDDEFFVTTPNYTFKFDITAWGWTYLIIGLLAIAIGVALFLRQSWAMVAGIALAMLSALSNFVFLPYYPLWAIVIIAFDIALIWALTAQLKNR</sequence>
<protein>
    <recommendedName>
        <fullName evidence="2">DUF7144 domain-containing protein</fullName>
    </recommendedName>
</protein>